<dbReference type="Pfam" id="PF00294">
    <property type="entry name" value="PfkB"/>
    <property type="match status" value="1"/>
</dbReference>
<feature type="binding site" evidence="12">
    <location>
        <position position="568"/>
    </location>
    <ligand>
        <name>K(+)</name>
        <dbReference type="ChEBI" id="CHEBI:29103"/>
    </ligand>
</feature>
<evidence type="ECO:0000313" key="15">
    <source>
        <dbReference type="Proteomes" id="UP000033648"/>
    </source>
</evidence>
<dbReference type="Pfam" id="PF00356">
    <property type="entry name" value="LacI"/>
    <property type="match status" value="1"/>
</dbReference>
<organism evidence="14 15">
    <name type="scientific">Bifidobacterium asteroides</name>
    <dbReference type="NCBI Taxonomy" id="1684"/>
    <lineage>
        <taxon>Bacteria</taxon>
        <taxon>Bacillati</taxon>
        <taxon>Actinomycetota</taxon>
        <taxon>Actinomycetes</taxon>
        <taxon>Bifidobacteriales</taxon>
        <taxon>Bifidobacteriaceae</taxon>
        <taxon>Bifidobacterium</taxon>
    </lineage>
</organism>
<dbReference type="UniPathway" id="UPA00916">
    <property type="reaction ID" value="UER00889"/>
</dbReference>
<keyword evidence="12" id="KW-0963">Cytoplasm</keyword>
<evidence type="ECO:0000256" key="4">
    <source>
        <dbReference type="ARBA" id="ARBA00022777"/>
    </source>
</evidence>
<keyword evidence="2 12" id="KW-0479">Metal-binding</keyword>
<feature type="binding site" evidence="12">
    <location>
        <position position="607"/>
    </location>
    <ligand>
        <name>K(+)</name>
        <dbReference type="ChEBI" id="CHEBI:29103"/>
    </ligand>
</feature>
<dbReference type="Proteomes" id="UP000033648">
    <property type="component" value="Unassembled WGS sequence"/>
</dbReference>
<feature type="binding site" evidence="12">
    <location>
        <position position="602"/>
    </location>
    <ligand>
        <name>K(+)</name>
        <dbReference type="ChEBI" id="CHEBI:29103"/>
    </ligand>
</feature>
<evidence type="ECO:0000256" key="5">
    <source>
        <dbReference type="ARBA" id="ARBA00022840"/>
    </source>
</evidence>
<dbReference type="Pfam" id="PF13377">
    <property type="entry name" value="Peripla_BP_3"/>
    <property type="match status" value="1"/>
</dbReference>
<dbReference type="SUPFAM" id="SSF53613">
    <property type="entry name" value="Ribokinase-like"/>
    <property type="match status" value="1"/>
</dbReference>
<feature type="binding site" evidence="12">
    <location>
        <position position="572"/>
    </location>
    <ligand>
        <name>substrate</name>
    </ligand>
</feature>
<dbReference type="InterPro" id="IPR029056">
    <property type="entry name" value="Ribokinase-like"/>
</dbReference>
<feature type="binding site" evidence="12">
    <location>
        <position position="508"/>
    </location>
    <ligand>
        <name>ATP</name>
        <dbReference type="ChEBI" id="CHEBI:30616"/>
    </ligand>
</feature>
<evidence type="ECO:0000256" key="8">
    <source>
        <dbReference type="ARBA" id="ARBA00023015"/>
    </source>
</evidence>
<feature type="binding site" evidence="12">
    <location>
        <position position="611"/>
    </location>
    <ligand>
        <name>K(+)</name>
        <dbReference type="ChEBI" id="CHEBI:29103"/>
    </ligand>
</feature>
<dbReference type="InterPro" id="IPR028082">
    <property type="entry name" value="Peripla_BP_I"/>
</dbReference>
<keyword evidence="10" id="KW-0804">Transcription</keyword>
<keyword evidence="6 12" id="KW-0460">Magnesium</keyword>
<feature type="binding site" evidence="12">
    <location>
        <begin position="335"/>
        <end position="337"/>
    </location>
    <ligand>
        <name>substrate</name>
    </ligand>
</feature>
<dbReference type="GO" id="GO:0005737">
    <property type="term" value="C:cytoplasm"/>
    <property type="evidence" value="ECO:0007669"/>
    <property type="project" value="UniProtKB-SubCell"/>
</dbReference>
<comment type="subcellular location">
    <subcellularLocation>
        <location evidence="12">Cytoplasm</location>
    </subcellularLocation>
</comment>
<evidence type="ECO:0000256" key="7">
    <source>
        <dbReference type="ARBA" id="ARBA00022958"/>
    </source>
</evidence>
<dbReference type="Gene3D" id="1.10.260.40">
    <property type="entry name" value="lambda repressor-like DNA-binding domains"/>
    <property type="match status" value="1"/>
</dbReference>
<dbReference type="InterPro" id="IPR011611">
    <property type="entry name" value="PfkB_dom"/>
</dbReference>
<dbReference type="Gene3D" id="3.40.50.2300">
    <property type="match status" value="2"/>
</dbReference>
<accession>A0A0F4KTR6</accession>
<keyword evidence="8" id="KW-0805">Transcription regulation</keyword>
<comment type="cofactor">
    <cofactor evidence="12">
        <name>Mg(2+)</name>
        <dbReference type="ChEBI" id="CHEBI:18420"/>
    </cofactor>
    <text evidence="12">Requires a divalent cation, most likely magnesium in vivo, as an electrophilic catalyst to aid phosphoryl group transfer. It is the chelate of the metal and the nucleotide that is the actual substrate.</text>
</comment>
<keyword evidence="11 12" id="KW-0119">Carbohydrate metabolism</keyword>
<comment type="catalytic activity">
    <reaction evidence="12">
        <text>D-ribose + ATP = D-ribose 5-phosphate + ADP + H(+)</text>
        <dbReference type="Rhea" id="RHEA:13697"/>
        <dbReference type="ChEBI" id="CHEBI:15378"/>
        <dbReference type="ChEBI" id="CHEBI:30616"/>
        <dbReference type="ChEBI" id="CHEBI:47013"/>
        <dbReference type="ChEBI" id="CHEBI:78346"/>
        <dbReference type="ChEBI" id="CHEBI:456216"/>
        <dbReference type="EC" id="2.7.1.15"/>
    </reaction>
</comment>
<sequence>MNIKDIAQLAGVSTSTVSKIVNHRDASITAATRDRVLELVRKYHYTPYGSSKPNTTTWRIGVLLSSSISMDSTLDGVIQQAQKSGYGTLVFNSYGDHDQEERNILAALEHRVDGLVWEPIDRASLALKSRIETRGIPELTIGPLGDDKTALMPYEEAAYSLTEELIKRRHTSIACLLSPGRRTQSFLHGYRRCLFDHNIQYHTDMVLETISEDLSRVMENRHVTGVVASHYHHALEFLQFAESMHYRLPQDLSLVSLMNDTNMHLRYPGSPKISSYVMRNADFGAYLCRRIIRAIEHKSDSNETFEHVFALDGEKTVGQPPDQQCKKIVVVGSINVDTYLTAPSLPKAGMTTTTRNFASTPGGKATNQAVGVARLRHQVSLIGNVGSDPAADYIYKTMRQAHVDATGVRRVSGADTGKAYIFVDSKGESMISLVAGANESLTPDDITERDQIFRNTGYCLIQTEIPMDTVAEACRTAKRHQAATIVKPSSCDHLPEDLLPSIDILIPNLNELNTLIPGPGSVVDRAKRFIDGGVGKVIITLGERGCTLVTANGHKDFPAHETRTIDDTGASDAFISALASYLCSGCSLDKATHIANLAAGFSVAHEGVIPSLINRRQLEGLID</sequence>
<dbReference type="EC" id="2.7.1.15" evidence="12"/>
<evidence type="ECO:0000259" key="13">
    <source>
        <dbReference type="PROSITE" id="PS50932"/>
    </source>
</evidence>
<dbReference type="GO" id="GO:0004747">
    <property type="term" value="F:ribokinase activity"/>
    <property type="evidence" value="ECO:0007669"/>
    <property type="project" value="UniProtKB-UniRule"/>
</dbReference>
<dbReference type="HAMAP" id="MF_01987">
    <property type="entry name" value="Ribokinase"/>
    <property type="match status" value="1"/>
</dbReference>
<keyword evidence="9" id="KW-0238">DNA-binding</keyword>
<evidence type="ECO:0000256" key="11">
    <source>
        <dbReference type="ARBA" id="ARBA00023277"/>
    </source>
</evidence>
<dbReference type="SMART" id="SM00354">
    <property type="entry name" value="HTH_LACI"/>
    <property type="match status" value="1"/>
</dbReference>
<dbReference type="GO" id="GO:0005524">
    <property type="term" value="F:ATP binding"/>
    <property type="evidence" value="ECO:0007669"/>
    <property type="project" value="UniProtKB-UniRule"/>
</dbReference>
<dbReference type="GO" id="GO:0006355">
    <property type="term" value="P:regulation of DNA-templated transcription"/>
    <property type="evidence" value="ECO:0007669"/>
    <property type="project" value="InterPro"/>
</dbReference>
<dbReference type="PROSITE" id="PS50932">
    <property type="entry name" value="HTH_LACI_2"/>
    <property type="match status" value="1"/>
</dbReference>
<evidence type="ECO:0000256" key="9">
    <source>
        <dbReference type="ARBA" id="ARBA00023125"/>
    </source>
</evidence>
<protein>
    <recommendedName>
        <fullName evidence="12">Ribokinase</fullName>
        <shortName evidence="12">RK</shortName>
        <ecNumber evidence="12">2.7.1.15</ecNumber>
    </recommendedName>
</protein>
<gene>
    <name evidence="12" type="primary">rbsK</name>
    <name evidence="14" type="ORF">JF69_15350</name>
</gene>
<comment type="caution">
    <text evidence="14">The sequence shown here is derived from an EMBL/GenBank/DDBJ whole genome shotgun (WGS) entry which is preliminary data.</text>
</comment>
<dbReference type="InterPro" id="IPR046335">
    <property type="entry name" value="LacI/GalR-like_sensor"/>
</dbReference>
<keyword evidence="4 12" id="KW-0418">Kinase</keyword>
<evidence type="ECO:0000313" key="14">
    <source>
        <dbReference type="EMBL" id="KJY49438.1"/>
    </source>
</evidence>
<dbReference type="PANTHER" id="PTHR10584">
    <property type="entry name" value="SUGAR KINASE"/>
    <property type="match status" value="1"/>
</dbReference>
<dbReference type="GO" id="GO:0046872">
    <property type="term" value="F:metal ion binding"/>
    <property type="evidence" value="ECO:0007669"/>
    <property type="project" value="UniProtKB-KW"/>
</dbReference>
<dbReference type="GO" id="GO:0003677">
    <property type="term" value="F:DNA binding"/>
    <property type="evidence" value="ECO:0007669"/>
    <property type="project" value="UniProtKB-KW"/>
</dbReference>
<dbReference type="InterPro" id="IPR010982">
    <property type="entry name" value="Lambda_DNA-bd_dom_sf"/>
</dbReference>
<dbReference type="SUPFAM" id="SSF53822">
    <property type="entry name" value="Periplasmic binding protein-like I"/>
    <property type="match status" value="1"/>
</dbReference>
<feature type="binding site" evidence="12">
    <location>
        <begin position="540"/>
        <end position="545"/>
    </location>
    <ligand>
        <name>ATP</name>
        <dbReference type="ChEBI" id="CHEBI:30616"/>
    </ligand>
</feature>
<feature type="active site" description="Proton acceptor" evidence="12">
    <location>
        <position position="572"/>
    </location>
</feature>
<comment type="similarity">
    <text evidence="12">Belongs to the carbohydrate kinase PfkB family. Ribokinase subfamily.</text>
</comment>
<dbReference type="AlphaFoldDB" id="A0A0F4KTR6"/>
<comment type="activity regulation">
    <text evidence="12">Activated by a monovalent cation that binds near, but not in, the active site. The most likely occupant of the site in vivo is potassium. Ion binding induces a conformational change that may alter substrate affinity.</text>
</comment>
<keyword evidence="5 12" id="KW-0067">ATP-binding</keyword>
<feature type="domain" description="HTH lacI-type" evidence="13">
    <location>
        <begin position="1"/>
        <end position="47"/>
    </location>
</feature>
<dbReference type="Gene3D" id="3.40.1190.20">
    <property type="match status" value="1"/>
</dbReference>
<reference evidence="14 15" key="1">
    <citation type="submission" date="2014-12" db="EMBL/GenBank/DDBJ databases">
        <title>Comparative genomics of the lactic acid bacteria isolated from the honey bee gut.</title>
        <authorList>
            <person name="Ellegaard K.M."/>
            <person name="Tamarit D."/>
            <person name="Javelind E."/>
            <person name="Olofsson T."/>
            <person name="Andersson S.G."/>
            <person name="Vasquez A."/>
        </authorList>
    </citation>
    <scope>NUCLEOTIDE SEQUENCE [LARGE SCALE GENOMIC DNA]</scope>
    <source>
        <strain evidence="14 15">Bin2</strain>
    </source>
</reference>
<dbReference type="CDD" id="cd01392">
    <property type="entry name" value="HTH_LacI"/>
    <property type="match status" value="1"/>
</dbReference>
<dbReference type="PRINTS" id="PR00036">
    <property type="entry name" value="HTHLACI"/>
</dbReference>
<dbReference type="PANTHER" id="PTHR10584:SF166">
    <property type="entry name" value="RIBOKINASE"/>
    <property type="match status" value="1"/>
</dbReference>
<comment type="caution">
    <text evidence="12">Lacks conserved residue(s) required for the propagation of feature annotation.</text>
</comment>
<dbReference type="CDD" id="cd01174">
    <property type="entry name" value="ribokinase"/>
    <property type="match status" value="1"/>
</dbReference>
<dbReference type="PATRIC" id="fig|1684.4.peg.1652"/>
<evidence type="ECO:0000256" key="2">
    <source>
        <dbReference type="ARBA" id="ARBA00022723"/>
    </source>
</evidence>
<feature type="binding site" evidence="12">
    <location>
        <position position="596"/>
    </location>
    <ligand>
        <name>ATP</name>
        <dbReference type="ChEBI" id="CHEBI:30616"/>
    </ligand>
</feature>
<feature type="binding site" evidence="12">
    <location>
        <position position="464"/>
    </location>
    <ligand>
        <name>substrate</name>
    </ligand>
</feature>
<dbReference type="InterPro" id="IPR000843">
    <property type="entry name" value="HTH_LacI"/>
</dbReference>
<proteinExistence type="inferred from homology"/>
<dbReference type="CDD" id="cd06267">
    <property type="entry name" value="PBP1_LacI_sugar_binding-like"/>
    <property type="match status" value="1"/>
</dbReference>
<dbReference type="PRINTS" id="PR00990">
    <property type="entry name" value="RIBOKINASE"/>
</dbReference>
<feature type="binding site" evidence="12">
    <location>
        <position position="566"/>
    </location>
    <ligand>
        <name>K(+)</name>
        <dbReference type="ChEBI" id="CHEBI:29103"/>
    </ligand>
</feature>
<feature type="binding site" evidence="12">
    <location>
        <begin position="363"/>
        <end position="367"/>
    </location>
    <ligand>
        <name>substrate</name>
    </ligand>
</feature>
<dbReference type="GO" id="GO:0019303">
    <property type="term" value="P:D-ribose catabolic process"/>
    <property type="evidence" value="ECO:0007669"/>
    <property type="project" value="UniProtKB-UniRule"/>
</dbReference>
<dbReference type="PROSITE" id="PS00356">
    <property type="entry name" value="HTH_LACI_1"/>
    <property type="match status" value="1"/>
</dbReference>
<comment type="subunit">
    <text evidence="12">Homodimer.</text>
</comment>
<keyword evidence="3 12" id="KW-0547">Nucleotide-binding</keyword>
<evidence type="ECO:0000256" key="10">
    <source>
        <dbReference type="ARBA" id="ARBA00023163"/>
    </source>
</evidence>
<dbReference type="OrthoDB" id="9775849at2"/>
<comment type="pathway">
    <text evidence="12">Carbohydrate metabolism; D-ribose degradation; D-ribose 5-phosphate from beta-D-ribopyranose: step 2/2.</text>
</comment>
<dbReference type="InterPro" id="IPR011877">
    <property type="entry name" value="Ribokinase"/>
</dbReference>
<evidence type="ECO:0000256" key="3">
    <source>
        <dbReference type="ARBA" id="ARBA00022741"/>
    </source>
</evidence>
<dbReference type="SUPFAM" id="SSF47413">
    <property type="entry name" value="lambda repressor-like DNA-binding domains"/>
    <property type="match status" value="1"/>
</dbReference>
<keyword evidence="1 12" id="KW-0808">Transferase</keyword>
<keyword evidence="7 12" id="KW-0630">Potassium</keyword>
<evidence type="ECO:0000256" key="12">
    <source>
        <dbReference type="HAMAP-Rule" id="MF_01987"/>
    </source>
</evidence>
<dbReference type="EMBL" id="JWME01000013">
    <property type="protein sequence ID" value="KJY49438.1"/>
    <property type="molecule type" value="Genomic_DNA"/>
</dbReference>
<dbReference type="InterPro" id="IPR002139">
    <property type="entry name" value="Ribo/fructo_kinase"/>
</dbReference>
<comment type="function">
    <text evidence="12">Catalyzes the phosphorylation of ribose at O-5 in a reaction requiring ATP and magnesium. The resulting D-ribose-5-phosphate can then be used either for sythesis of nucleotides, histidine, and tryptophan, or as a component of the pentose phosphate pathway.</text>
</comment>
<evidence type="ECO:0000256" key="6">
    <source>
        <dbReference type="ARBA" id="ARBA00022842"/>
    </source>
</evidence>
<feature type="binding site" evidence="12">
    <location>
        <position position="605"/>
    </location>
    <ligand>
        <name>K(+)</name>
        <dbReference type="ChEBI" id="CHEBI:29103"/>
    </ligand>
</feature>
<evidence type="ECO:0000256" key="1">
    <source>
        <dbReference type="ARBA" id="ARBA00022679"/>
    </source>
</evidence>
<name>A0A0F4KTR6_9BIFI</name>